<dbReference type="AlphaFoldDB" id="A0A1I2EQR2"/>
<evidence type="ECO:0000256" key="1">
    <source>
        <dbReference type="SAM" id="SignalP"/>
    </source>
</evidence>
<protein>
    <recommendedName>
        <fullName evidence="4">DUF4340 domain-containing protein</fullName>
    </recommendedName>
</protein>
<dbReference type="STRING" id="500610.SAMN02799615_02035"/>
<proteinExistence type="predicted"/>
<evidence type="ECO:0008006" key="4">
    <source>
        <dbReference type="Google" id="ProtNLM"/>
    </source>
</evidence>
<reference evidence="3" key="1">
    <citation type="submission" date="2016-10" db="EMBL/GenBank/DDBJ databases">
        <authorList>
            <person name="Varghese N."/>
            <person name="Submissions S."/>
        </authorList>
    </citation>
    <scope>NUCLEOTIDE SEQUENCE [LARGE SCALE GENOMIC DNA]</scope>
    <source>
        <strain evidence="3">UNC178MFTsu3.1</strain>
    </source>
</reference>
<dbReference type="EMBL" id="FONH01000005">
    <property type="protein sequence ID" value="SFE94560.1"/>
    <property type="molecule type" value="Genomic_DNA"/>
</dbReference>
<sequence length="160" mass="16996">MKVGRLAFFALTAALLGAAGWQWRSDREQAPGTLLGIDPAGVQRIDLAWHGGVTEHYARRDGHWQAVDGTSLPVDEGRLADLAATAAAPVQSWRALAEFDPARIGLAPAPVVLTLDGQALSFGEIAVTGPLRYVRAGDRVALVPVRFTPRPAKANTTRAP</sequence>
<name>A0A1I2EQR2_9GAMM</name>
<keyword evidence="1" id="KW-0732">Signal</keyword>
<gene>
    <name evidence="2" type="ORF">SAMN02799615_02035</name>
</gene>
<keyword evidence="3" id="KW-1185">Reference proteome</keyword>
<accession>A0A1I2EQR2</accession>
<feature type="signal peptide" evidence="1">
    <location>
        <begin position="1"/>
        <end position="18"/>
    </location>
</feature>
<evidence type="ECO:0000313" key="3">
    <source>
        <dbReference type="Proteomes" id="UP000199477"/>
    </source>
</evidence>
<feature type="chain" id="PRO_5011629716" description="DUF4340 domain-containing protein" evidence="1">
    <location>
        <begin position="19"/>
        <end position="160"/>
    </location>
</feature>
<evidence type="ECO:0000313" key="2">
    <source>
        <dbReference type="EMBL" id="SFE94560.1"/>
    </source>
</evidence>
<organism evidence="2 3">
    <name type="scientific">Dyella marensis</name>
    <dbReference type="NCBI Taxonomy" id="500610"/>
    <lineage>
        <taxon>Bacteria</taxon>
        <taxon>Pseudomonadati</taxon>
        <taxon>Pseudomonadota</taxon>
        <taxon>Gammaproteobacteria</taxon>
        <taxon>Lysobacterales</taxon>
        <taxon>Rhodanobacteraceae</taxon>
        <taxon>Dyella</taxon>
    </lineage>
</organism>
<dbReference type="Proteomes" id="UP000199477">
    <property type="component" value="Unassembled WGS sequence"/>
</dbReference>